<reference evidence="1 2" key="1">
    <citation type="submission" date="2018-10" db="EMBL/GenBank/DDBJ databases">
        <title>Isolation from cow dung.</title>
        <authorList>
            <person name="Ling L."/>
        </authorList>
    </citation>
    <scope>NUCLEOTIDE SEQUENCE [LARGE SCALE GENOMIC DNA]</scope>
    <source>
        <strain evidence="1 2">NEAU-LL90</strain>
    </source>
</reference>
<dbReference type="AlphaFoldDB" id="A0A3M2L875"/>
<dbReference type="Pfam" id="PF06626">
    <property type="entry name" value="DUF1152"/>
    <property type="match status" value="1"/>
</dbReference>
<dbReference type="InterPro" id="IPR010581">
    <property type="entry name" value="DUF1152"/>
</dbReference>
<evidence type="ECO:0000313" key="2">
    <source>
        <dbReference type="Proteomes" id="UP000279275"/>
    </source>
</evidence>
<name>A0A3M2L875_9NOCA</name>
<comment type="caution">
    <text evidence="1">The sequence shown here is derived from an EMBL/GenBank/DDBJ whole genome shotgun (WGS) entry which is preliminary data.</text>
</comment>
<accession>A0A3M2L875</accession>
<keyword evidence="2" id="KW-1185">Reference proteome</keyword>
<evidence type="ECO:0000313" key="1">
    <source>
        <dbReference type="EMBL" id="RMI33584.1"/>
    </source>
</evidence>
<protein>
    <submittedName>
        <fullName evidence="1">DUF1152 domain-containing protein</fullName>
    </submittedName>
</protein>
<dbReference type="Proteomes" id="UP000279275">
    <property type="component" value="Unassembled WGS sequence"/>
</dbReference>
<organism evidence="1 2">
    <name type="scientific">Nocardia stercoris</name>
    <dbReference type="NCBI Taxonomy" id="2483361"/>
    <lineage>
        <taxon>Bacteria</taxon>
        <taxon>Bacillati</taxon>
        <taxon>Actinomycetota</taxon>
        <taxon>Actinomycetes</taxon>
        <taxon>Mycobacteriales</taxon>
        <taxon>Nocardiaceae</taxon>
        <taxon>Nocardia</taxon>
    </lineage>
</organism>
<sequence length="372" mass="39144">MGNLMRRTLAIAAGGGGDAVTAAILARTLADQRDIVAIMSWSWDRLMIDPTPGPRGRNDFIGLTDHGGIAQVTPQSRLRGPGRSTLVRLAAEVQLPLLLLDGARGAVGLGEQFRTAAQVFGADELIIVDVGGDVVASGHEPGLRSPLADSLVVAGAERSGVPAEVVVTGLGLDAELTMGEARAALAARGGELLPAVVSAADAAPFGRVWDWHPSEANGMLSVAAVGWRGVVEPQRDSRVYITDDVVGIYQVSLDATVAGSLAEHLLTTGSLGDAEDRLRAVWGASEIDYERRKAASRPVARTPDDTTVEVVDRHATEAAGRGIDAVTVRRLCELTAATGVAESACLRALLARERVTQFRPPLFLTRRQPDRP</sequence>
<proteinExistence type="predicted"/>
<dbReference type="EMBL" id="RFFH01000003">
    <property type="protein sequence ID" value="RMI33584.1"/>
    <property type="molecule type" value="Genomic_DNA"/>
</dbReference>
<gene>
    <name evidence="1" type="ORF">EBN03_10805</name>
</gene>